<comment type="caution">
    <text evidence="1">The sequence shown here is derived from an EMBL/GenBank/DDBJ whole genome shotgun (WGS) entry which is preliminary data.</text>
</comment>
<accession>A0ACC0U381</accession>
<gene>
    <name evidence="1" type="ORF">F5148DRAFT_1316837</name>
</gene>
<dbReference type="EMBL" id="JAGFNK010000185">
    <property type="protein sequence ID" value="KAI9460721.1"/>
    <property type="molecule type" value="Genomic_DNA"/>
</dbReference>
<proteinExistence type="predicted"/>
<name>A0ACC0U381_9AGAM</name>
<sequence>MRTSIVVAIFCLAFGVAPSFALPSGSSVHNRERGPRPPDKMTEFLKNLAIGDNAGGGARPSSSGKSSQSRESKKELATAARQMTNFPRLWAENNLIERREERGRYVRVKEAVRSKASFLFTQGFETSLDEAFEGSGSAIKIRIRDGNK</sequence>
<evidence type="ECO:0000313" key="2">
    <source>
        <dbReference type="Proteomes" id="UP001207468"/>
    </source>
</evidence>
<protein>
    <submittedName>
        <fullName evidence="1">Uncharacterized protein</fullName>
    </submittedName>
</protein>
<organism evidence="1 2">
    <name type="scientific">Russula earlei</name>
    <dbReference type="NCBI Taxonomy" id="71964"/>
    <lineage>
        <taxon>Eukaryota</taxon>
        <taxon>Fungi</taxon>
        <taxon>Dikarya</taxon>
        <taxon>Basidiomycota</taxon>
        <taxon>Agaricomycotina</taxon>
        <taxon>Agaricomycetes</taxon>
        <taxon>Russulales</taxon>
        <taxon>Russulaceae</taxon>
        <taxon>Russula</taxon>
    </lineage>
</organism>
<reference evidence="1" key="1">
    <citation type="submission" date="2021-03" db="EMBL/GenBank/DDBJ databases">
        <title>Evolutionary priming and transition to the ectomycorrhizal habit in an iconic lineage of mushroom-forming fungi: is preadaptation a requirement?</title>
        <authorList>
            <consortium name="DOE Joint Genome Institute"/>
            <person name="Looney B.P."/>
            <person name="Miyauchi S."/>
            <person name="Morin E."/>
            <person name="Drula E."/>
            <person name="Courty P.E."/>
            <person name="Chicoki N."/>
            <person name="Fauchery L."/>
            <person name="Kohler A."/>
            <person name="Kuo A."/>
            <person name="LaButti K."/>
            <person name="Pangilinan J."/>
            <person name="Lipzen A."/>
            <person name="Riley R."/>
            <person name="Andreopoulos W."/>
            <person name="He G."/>
            <person name="Johnson J."/>
            <person name="Barry K.W."/>
            <person name="Grigoriev I.V."/>
            <person name="Nagy L."/>
            <person name="Hibbett D."/>
            <person name="Henrissat B."/>
            <person name="Matheny P.B."/>
            <person name="Labbe J."/>
            <person name="Martin A.F."/>
        </authorList>
    </citation>
    <scope>NUCLEOTIDE SEQUENCE</scope>
    <source>
        <strain evidence="1">BPL698</strain>
    </source>
</reference>
<keyword evidence="2" id="KW-1185">Reference proteome</keyword>
<evidence type="ECO:0000313" key="1">
    <source>
        <dbReference type="EMBL" id="KAI9460721.1"/>
    </source>
</evidence>
<dbReference type="Proteomes" id="UP001207468">
    <property type="component" value="Unassembled WGS sequence"/>
</dbReference>